<feature type="region of interest" description="Disordered" evidence="1">
    <location>
        <begin position="98"/>
        <end position="120"/>
    </location>
</feature>
<evidence type="ECO:0000256" key="2">
    <source>
        <dbReference type="SAM" id="Phobius"/>
    </source>
</evidence>
<organism evidence="3 4">
    <name type="scientific">Anopheles maculatus</name>
    <dbReference type="NCBI Taxonomy" id="74869"/>
    <lineage>
        <taxon>Eukaryota</taxon>
        <taxon>Metazoa</taxon>
        <taxon>Ecdysozoa</taxon>
        <taxon>Arthropoda</taxon>
        <taxon>Hexapoda</taxon>
        <taxon>Insecta</taxon>
        <taxon>Pterygota</taxon>
        <taxon>Neoptera</taxon>
        <taxon>Endopterygota</taxon>
        <taxon>Diptera</taxon>
        <taxon>Nematocera</taxon>
        <taxon>Culicoidea</taxon>
        <taxon>Culicidae</taxon>
        <taxon>Anophelinae</taxon>
        <taxon>Anopheles</taxon>
        <taxon>Anopheles maculatus group</taxon>
    </lineage>
</organism>
<reference evidence="4" key="1">
    <citation type="submission" date="2013-09" db="EMBL/GenBank/DDBJ databases">
        <title>The Genome Sequence of Anopheles maculatus species B.</title>
        <authorList>
            <consortium name="The Broad Institute Genomics Platform"/>
            <person name="Neafsey D.E."/>
            <person name="Besansky N."/>
            <person name="Howell P."/>
            <person name="Walton C."/>
            <person name="Young S.K."/>
            <person name="Zeng Q."/>
            <person name="Gargeya S."/>
            <person name="Fitzgerald M."/>
            <person name="Haas B."/>
            <person name="Abouelleil A."/>
            <person name="Allen A.W."/>
            <person name="Alvarado L."/>
            <person name="Arachchi H.M."/>
            <person name="Berlin A.M."/>
            <person name="Chapman S.B."/>
            <person name="Gainer-Dewar J."/>
            <person name="Goldberg J."/>
            <person name="Griggs A."/>
            <person name="Gujja S."/>
            <person name="Hansen M."/>
            <person name="Howarth C."/>
            <person name="Imamovic A."/>
            <person name="Ireland A."/>
            <person name="Larimer J."/>
            <person name="McCowan C."/>
            <person name="Murphy C."/>
            <person name="Pearson M."/>
            <person name="Poon T.W."/>
            <person name="Priest M."/>
            <person name="Roberts A."/>
            <person name="Saif S."/>
            <person name="Shea T."/>
            <person name="Sisk P."/>
            <person name="Sykes S."/>
            <person name="Wortman J."/>
            <person name="Nusbaum C."/>
            <person name="Birren B."/>
        </authorList>
    </citation>
    <scope>NUCLEOTIDE SEQUENCE [LARGE SCALE GENOMIC DNA]</scope>
    <source>
        <strain evidence="4">maculatus3</strain>
    </source>
</reference>
<name>A0A182SZ82_9DIPT</name>
<dbReference type="AlphaFoldDB" id="A0A182SZ82"/>
<keyword evidence="2" id="KW-0472">Membrane</keyword>
<dbReference type="EnsemblMetazoa" id="AMAM016405-RA">
    <property type="protein sequence ID" value="AMAM016405-PA"/>
    <property type="gene ID" value="AMAM016405"/>
</dbReference>
<protein>
    <submittedName>
        <fullName evidence="3">Uncharacterized protein</fullName>
    </submittedName>
</protein>
<evidence type="ECO:0000313" key="4">
    <source>
        <dbReference type="Proteomes" id="UP000075901"/>
    </source>
</evidence>
<accession>A0A182SZ82</accession>
<sequence>MGGQKFQYDESGGTFFYFILSFLALILVPTTFYFWPRKKKEARRRLYPAVRFLPCVRVRPVSRTVQDGSGEAREKMDKNVDGIARIAPLSLMANLLPKGKSSHRLSRSRDDEPENLEQNICVNTQTRNPSGINAFRGGVFRET</sequence>
<feature type="transmembrane region" description="Helical" evidence="2">
    <location>
        <begin position="15"/>
        <end position="35"/>
    </location>
</feature>
<dbReference type="Proteomes" id="UP000075901">
    <property type="component" value="Unassembled WGS sequence"/>
</dbReference>
<evidence type="ECO:0000313" key="3">
    <source>
        <dbReference type="EnsemblMetazoa" id="AMAM016405-PA"/>
    </source>
</evidence>
<reference evidence="3" key="2">
    <citation type="submission" date="2020-05" db="UniProtKB">
        <authorList>
            <consortium name="EnsemblMetazoa"/>
        </authorList>
    </citation>
    <scope>IDENTIFICATION</scope>
    <source>
        <strain evidence="3">maculatus3</strain>
    </source>
</reference>
<dbReference type="VEuPathDB" id="VectorBase:AMAM016405"/>
<evidence type="ECO:0000256" key="1">
    <source>
        <dbReference type="SAM" id="MobiDB-lite"/>
    </source>
</evidence>
<keyword evidence="4" id="KW-1185">Reference proteome</keyword>
<keyword evidence="2" id="KW-1133">Transmembrane helix</keyword>
<keyword evidence="2" id="KW-0812">Transmembrane</keyword>
<proteinExistence type="predicted"/>